<organism evidence="11 12">
    <name type="scientific">Lacticaseibacillus brantae DSM 23927</name>
    <dbReference type="NCBI Taxonomy" id="1423727"/>
    <lineage>
        <taxon>Bacteria</taxon>
        <taxon>Bacillati</taxon>
        <taxon>Bacillota</taxon>
        <taxon>Bacilli</taxon>
        <taxon>Lactobacillales</taxon>
        <taxon>Lactobacillaceae</taxon>
        <taxon>Lacticaseibacillus</taxon>
    </lineage>
</organism>
<dbReference type="InterPro" id="IPR017871">
    <property type="entry name" value="ABC_transporter-like_CS"/>
</dbReference>
<evidence type="ECO:0000256" key="1">
    <source>
        <dbReference type="ARBA" id="ARBA00004651"/>
    </source>
</evidence>
<dbReference type="PANTHER" id="PTHR43394:SF1">
    <property type="entry name" value="ATP-BINDING CASSETTE SUB-FAMILY B MEMBER 10, MITOCHONDRIAL"/>
    <property type="match status" value="1"/>
</dbReference>
<feature type="domain" description="ABC transporter" evidence="9">
    <location>
        <begin position="333"/>
        <end position="566"/>
    </location>
</feature>
<sequence length="570" mass="63035">MLKFFGRQLAVAKGKLLLVVITLVGVSGIQYVLPRITQFIIDHAIPQKNVGQLLQLIVAALVLTIVMGLFNTISTYFIGQVSQQAISHLRDELFAHTLDQDMAYFETSKTGDLMVVLTSDINMLQNLISTSSLGLLGSMLTFVVVLVIMLANDWVLTVLILITFPLLFWANYLYTTRIRAAYRRVRTSAGKMNNQIQESLTSIDLIKSFATETLTGDRFQQMNADNRDNQIQATKLSAIFSPVIDDINYLGTVIILGVGAYQVIQGTFTVGMIVAYLSYLAILQAPIRQLTGLIQRLQQASVSYERIENLMASKPQIVDPENPVPLAPFHDRVQFDQVSFAYGEEAPVLKDINFDIPHGKVTALVGSSGAGKTTITKLLDRFYDVTAGAITFDGTDIRDVRLHDLRSQIGVVSQDVVLLDGTIRDNISYGMTASEAEIWQAAEGASIADFIRGLPDGLETQIGERGIRLSGGQKQRIAIARVFLKDAPLLILDEATAALDNESERHIQRSFDDLMQSRTSLVIAHRLSTIQNADEILVVEHGEIVERGTHAELLAKNGRYAELYNLQFES</sequence>
<evidence type="ECO:0000256" key="7">
    <source>
        <dbReference type="ARBA" id="ARBA00023136"/>
    </source>
</evidence>
<dbReference type="GO" id="GO:0005886">
    <property type="term" value="C:plasma membrane"/>
    <property type="evidence" value="ECO:0007669"/>
    <property type="project" value="UniProtKB-SubCell"/>
</dbReference>
<keyword evidence="6 8" id="KW-1133">Transmembrane helix</keyword>
<keyword evidence="12" id="KW-1185">Reference proteome</keyword>
<name>A0A0R2AZU7_9LACO</name>
<evidence type="ECO:0000259" key="10">
    <source>
        <dbReference type="PROSITE" id="PS50929"/>
    </source>
</evidence>
<dbReference type="AlphaFoldDB" id="A0A0R2AZU7"/>
<dbReference type="PROSITE" id="PS50893">
    <property type="entry name" value="ABC_TRANSPORTER_2"/>
    <property type="match status" value="1"/>
</dbReference>
<evidence type="ECO:0000256" key="8">
    <source>
        <dbReference type="SAM" id="Phobius"/>
    </source>
</evidence>
<evidence type="ECO:0000313" key="11">
    <source>
        <dbReference type="EMBL" id="KRM71284.1"/>
    </source>
</evidence>
<dbReference type="Gene3D" id="1.20.1560.10">
    <property type="entry name" value="ABC transporter type 1, transmembrane domain"/>
    <property type="match status" value="1"/>
</dbReference>
<dbReference type="InterPro" id="IPR003593">
    <property type="entry name" value="AAA+_ATPase"/>
</dbReference>
<dbReference type="OrthoDB" id="9770415at2"/>
<protein>
    <submittedName>
        <fullName evidence="11">YknV protein</fullName>
    </submittedName>
</protein>
<dbReference type="EMBL" id="AYZQ01000005">
    <property type="protein sequence ID" value="KRM71284.1"/>
    <property type="molecule type" value="Genomic_DNA"/>
</dbReference>
<evidence type="ECO:0000313" key="12">
    <source>
        <dbReference type="Proteomes" id="UP000051672"/>
    </source>
</evidence>
<dbReference type="Pfam" id="PF00005">
    <property type="entry name" value="ABC_tran"/>
    <property type="match status" value="1"/>
</dbReference>
<keyword evidence="2" id="KW-0813">Transport</keyword>
<dbReference type="SMART" id="SM00382">
    <property type="entry name" value="AAA"/>
    <property type="match status" value="1"/>
</dbReference>
<evidence type="ECO:0000259" key="9">
    <source>
        <dbReference type="PROSITE" id="PS50893"/>
    </source>
</evidence>
<gene>
    <name evidence="11" type="ORF">FC34_GL001763</name>
</gene>
<evidence type="ECO:0000256" key="4">
    <source>
        <dbReference type="ARBA" id="ARBA00022741"/>
    </source>
</evidence>
<dbReference type="CDD" id="cd07346">
    <property type="entry name" value="ABC_6TM_exporters"/>
    <property type="match status" value="1"/>
</dbReference>
<evidence type="ECO:0000256" key="6">
    <source>
        <dbReference type="ARBA" id="ARBA00022989"/>
    </source>
</evidence>
<dbReference type="GO" id="GO:0016887">
    <property type="term" value="F:ATP hydrolysis activity"/>
    <property type="evidence" value="ECO:0007669"/>
    <property type="project" value="InterPro"/>
</dbReference>
<dbReference type="GO" id="GO:0005524">
    <property type="term" value="F:ATP binding"/>
    <property type="evidence" value="ECO:0007669"/>
    <property type="project" value="UniProtKB-KW"/>
</dbReference>
<comment type="caution">
    <text evidence="11">The sequence shown here is derived from an EMBL/GenBank/DDBJ whole genome shotgun (WGS) entry which is preliminary data.</text>
</comment>
<feature type="transmembrane region" description="Helical" evidence="8">
    <location>
        <begin position="154"/>
        <end position="174"/>
    </location>
</feature>
<proteinExistence type="predicted"/>
<dbReference type="Gene3D" id="3.40.50.300">
    <property type="entry name" value="P-loop containing nucleotide triphosphate hydrolases"/>
    <property type="match status" value="1"/>
</dbReference>
<feature type="transmembrane region" description="Helical" evidence="8">
    <location>
        <begin position="247"/>
        <end position="264"/>
    </location>
</feature>
<keyword evidence="3 8" id="KW-0812">Transmembrane</keyword>
<keyword evidence="5" id="KW-0067">ATP-binding</keyword>
<feature type="transmembrane region" description="Helical" evidence="8">
    <location>
        <begin position="16"/>
        <end position="33"/>
    </location>
</feature>
<feature type="transmembrane region" description="Helical" evidence="8">
    <location>
        <begin position="127"/>
        <end position="148"/>
    </location>
</feature>
<dbReference type="SUPFAM" id="SSF90123">
    <property type="entry name" value="ABC transporter transmembrane region"/>
    <property type="match status" value="1"/>
</dbReference>
<dbReference type="InterPro" id="IPR036640">
    <property type="entry name" value="ABC1_TM_sf"/>
</dbReference>
<dbReference type="STRING" id="1423727.FC34_GL001763"/>
<reference evidence="11 12" key="1">
    <citation type="journal article" date="2015" name="Genome Announc.">
        <title>Expanding the biotechnology potential of lactobacilli through comparative genomics of 213 strains and associated genera.</title>
        <authorList>
            <person name="Sun Z."/>
            <person name="Harris H.M."/>
            <person name="McCann A."/>
            <person name="Guo C."/>
            <person name="Argimon S."/>
            <person name="Zhang W."/>
            <person name="Yang X."/>
            <person name="Jeffery I.B."/>
            <person name="Cooney J.C."/>
            <person name="Kagawa T.F."/>
            <person name="Liu W."/>
            <person name="Song Y."/>
            <person name="Salvetti E."/>
            <person name="Wrobel A."/>
            <person name="Rasinkangas P."/>
            <person name="Parkhill J."/>
            <person name="Rea M.C."/>
            <person name="O'Sullivan O."/>
            <person name="Ritari J."/>
            <person name="Douillard F.P."/>
            <person name="Paul Ross R."/>
            <person name="Yang R."/>
            <person name="Briner A.E."/>
            <person name="Felis G.E."/>
            <person name="de Vos W.M."/>
            <person name="Barrangou R."/>
            <person name="Klaenhammer T.R."/>
            <person name="Caufield P.W."/>
            <person name="Cui Y."/>
            <person name="Zhang H."/>
            <person name="O'Toole P.W."/>
        </authorList>
    </citation>
    <scope>NUCLEOTIDE SEQUENCE [LARGE SCALE GENOMIC DNA]</scope>
    <source>
        <strain evidence="11 12">DSM 23927</strain>
    </source>
</reference>
<dbReference type="Proteomes" id="UP000051672">
    <property type="component" value="Unassembled WGS sequence"/>
</dbReference>
<dbReference type="PROSITE" id="PS00211">
    <property type="entry name" value="ABC_TRANSPORTER_1"/>
    <property type="match status" value="1"/>
</dbReference>
<keyword evidence="7 8" id="KW-0472">Membrane</keyword>
<comment type="subcellular location">
    <subcellularLocation>
        <location evidence="1">Cell membrane</location>
        <topology evidence="1">Multi-pass membrane protein</topology>
    </subcellularLocation>
</comment>
<dbReference type="PANTHER" id="PTHR43394">
    <property type="entry name" value="ATP-DEPENDENT PERMEASE MDL1, MITOCHONDRIAL"/>
    <property type="match status" value="1"/>
</dbReference>
<dbReference type="InterPro" id="IPR039421">
    <property type="entry name" value="Type_1_exporter"/>
</dbReference>
<dbReference type="SUPFAM" id="SSF52540">
    <property type="entry name" value="P-loop containing nucleoside triphosphate hydrolases"/>
    <property type="match status" value="1"/>
</dbReference>
<evidence type="ECO:0000256" key="5">
    <source>
        <dbReference type="ARBA" id="ARBA00022840"/>
    </source>
</evidence>
<feature type="transmembrane region" description="Helical" evidence="8">
    <location>
        <begin position="53"/>
        <end position="78"/>
    </location>
</feature>
<evidence type="ECO:0000256" key="2">
    <source>
        <dbReference type="ARBA" id="ARBA00022448"/>
    </source>
</evidence>
<evidence type="ECO:0000256" key="3">
    <source>
        <dbReference type="ARBA" id="ARBA00022692"/>
    </source>
</evidence>
<dbReference type="FunFam" id="3.40.50.300:FF:000287">
    <property type="entry name" value="Multidrug ABC transporter ATP-binding protein"/>
    <property type="match status" value="1"/>
</dbReference>
<dbReference type="InterPro" id="IPR027417">
    <property type="entry name" value="P-loop_NTPase"/>
</dbReference>
<accession>A0A0R2AZU7</accession>
<keyword evidence="4" id="KW-0547">Nucleotide-binding</keyword>
<dbReference type="InterPro" id="IPR003439">
    <property type="entry name" value="ABC_transporter-like_ATP-bd"/>
</dbReference>
<dbReference type="PATRIC" id="fig|1423727.3.peg.1788"/>
<dbReference type="PROSITE" id="PS50929">
    <property type="entry name" value="ABC_TM1F"/>
    <property type="match status" value="1"/>
</dbReference>
<dbReference type="InterPro" id="IPR011527">
    <property type="entry name" value="ABC1_TM_dom"/>
</dbReference>
<dbReference type="Pfam" id="PF00664">
    <property type="entry name" value="ABC_membrane"/>
    <property type="match status" value="1"/>
</dbReference>
<feature type="domain" description="ABC transmembrane type-1" evidence="10">
    <location>
        <begin position="17"/>
        <end position="299"/>
    </location>
</feature>
<dbReference type="GO" id="GO:0015421">
    <property type="term" value="F:ABC-type oligopeptide transporter activity"/>
    <property type="evidence" value="ECO:0007669"/>
    <property type="project" value="TreeGrafter"/>
</dbReference>